<evidence type="ECO:0000259" key="3">
    <source>
        <dbReference type="Pfam" id="PF10551"/>
    </source>
</evidence>
<dbReference type="Proteomes" id="UP001428341">
    <property type="component" value="Unassembled WGS sequence"/>
</dbReference>
<evidence type="ECO:0000313" key="4">
    <source>
        <dbReference type="EMBL" id="KAK9199732.1"/>
    </source>
</evidence>
<sequence>MGFSVRIHDGRRDTNGAPIMKHWVCSREGERDKKYIKRTNRICEPRAITRVNCRTTFTVNLDKKSKTWVARSFLPEHSHELAADFETQFLRSHRMVKHFDNALANTLKTVGIKTSQIMDFFVNQVRGYDNLGFGLKDLYSTLDNERRSIILETDSEVALAYLNAKADMDPNFFSKCSVDDKNRLANLFWAFFGCAILTDETVETYTRVLETFFFAMNNNKPISIITDGDRAIRKAIKKFKDFMLGNFSPEEFKRWWQKMVNELGLQNNDWVNKIHSKRQRWAEAFLQAVQTAQEDLPIIGFNSQGYPVYPAKHNGHFLWDAPGSGMCDPNCPCWDDWEEDDAYATIRKKKPKKKKQETRVFPYNMNP</sequence>
<comment type="caution">
    <text evidence="4">The sequence shown here is derived from an EMBL/GenBank/DDBJ whole genome shotgun (WGS) entry which is preliminary data.</text>
</comment>
<evidence type="ECO:0000313" key="5">
    <source>
        <dbReference type="Proteomes" id="UP001428341"/>
    </source>
</evidence>
<dbReference type="PANTHER" id="PTHR47718:SF15">
    <property type="entry name" value="PROTEIN FAR1-RELATED SEQUENCE 5-LIKE"/>
    <property type="match status" value="1"/>
</dbReference>
<proteinExistence type="predicted"/>
<name>A0AAP0QQK3_9ROSI</name>
<protein>
    <recommendedName>
        <fullName evidence="6">Protein FAR1-RELATED SEQUENCE</fullName>
    </recommendedName>
</protein>
<evidence type="ECO:0008006" key="6">
    <source>
        <dbReference type="Google" id="ProtNLM"/>
    </source>
</evidence>
<dbReference type="InterPro" id="IPR004330">
    <property type="entry name" value="FAR1_DNA_bnd_dom"/>
</dbReference>
<dbReference type="InterPro" id="IPR018289">
    <property type="entry name" value="MULE_transposase_dom"/>
</dbReference>
<keyword evidence="5" id="KW-1185">Reference proteome</keyword>
<organism evidence="4 5">
    <name type="scientific">Citrus x changshan-huyou</name>
    <dbReference type="NCBI Taxonomy" id="2935761"/>
    <lineage>
        <taxon>Eukaryota</taxon>
        <taxon>Viridiplantae</taxon>
        <taxon>Streptophyta</taxon>
        <taxon>Embryophyta</taxon>
        <taxon>Tracheophyta</taxon>
        <taxon>Spermatophyta</taxon>
        <taxon>Magnoliopsida</taxon>
        <taxon>eudicotyledons</taxon>
        <taxon>Gunneridae</taxon>
        <taxon>Pentapetalae</taxon>
        <taxon>rosids</taxon>
        <taxon>malvids</taxon>
        <taxon>Sapindales</taxon>
        <taxon>Rutaceae</taxon>
        <taxon>Aurantioideae</taxon>
        <taxon>Citrus</taxon>
    </lineage>
</organism>
<dbReference type="AlphaFoldDB" id="A0AAP0QQK3"/>
<dbReference type="PANTHER" id="PTHR47718">
    <property type="entry name" value="OS01G0519700 PROTEIN"/>
    <property type="match status" value="1"/>
</dbReference>
<dbReference type="Pfam" id="PF03101">
    <property type="entry name" value="FAR1"/>
    <property type="match status" value="1"/>
</dbReference>
<feature type="region of interest" description="Disordered" evidence="1">
    <location>
        <begin position="348"/>
        <end position="367"/>
    </location>
</feature>
<feature type="domain" description="FAR1" evidence="2">
    <location>
        <begin position="1"/>
        <end position="82"/>
    </location>
</feature>
<gene>
    <name evidence="4" type="ORF">WN944_014925</name>
</gene>
<evidence type="ECO:0000259" key="2">
    <source>
        <dbReference type="Pfam" id="PF03101"/>
    </source>
</evidence>
<dbReference type="Pfam" id="PF10551">
    <property type="entry name" value="MULE"/>
    <property type="match status" value="1"/>
</dbReference>
<dbReference type="EMBL" id="JBCGBO010000005">
    <property type="protein sequence ID" value="KAK9199732.1"/>
    <property type="molecule type" value="Genomic_DNA"/>
</dbReference>
<feature type="domain" description="MULE transposase" evidence="3">
    <location>
        <begin position="171"/>
        <end position="238"/>
    </location>
</feature>
<evidence type="ECO:0000256" key="1">
    <source>
        <dbReference type="SAM" id="MobiDB-lite"/>
    </source>
</evidence>
<reference evidence="4 5" key="1">
    <citation type="submission" date="2024-05" db="EMBL/GenBank/DDBJ databases">
        <title>Haplotype-resolved chromosome-level genome assembly of Huyou (Citrus changshanensis).</title>
        <authorList>
            <person name="Miao C."/>
            <person name="Chen W."/>
            <person name="Wu Y."/>
            <person name="Wang L."/>
            <person name="Zhao S."/>
            <person name="Grierson D."/>
            <person name="Xu C."/>
            <person name="Chen K."/>
        </authorList>
    </citation>
    <scope>NUCLEOTIDE SEQUENCE [LARGE SCALE GENOMIC DNA]</scope>
    <source>
        <strain evidence="4">01-14</strain>
        <tissue evidence="4">Leaf</tissue>
    </source>
</reference>
<accession>A0AAP0QQK3</accession>